<accession>A0A2T8IDT1</accession>
<evidence type="ECO:0000313" key="1">
    <source>
        <dbReference type="EMBL" id="PVH35797.1"/>
    </source>
</evidence>
<reference evidence="1" key="1">
    <citation type="submission" date="2018-04" db="EMBL/GenBank/DDBJ databases">
        <title>WGS assembly of Panicum hallii.</title>
        <authorList>
            <person name="Lovell J."/>
            <person name="Jenkins J."/>
            <person name="Lowry D."/>
            <person name="Mamidi S."/>
            <person name="Sreedasyam A."/>
            <person name="Weng X."/>
            <person name="Barry K."/>
            <person name="Bonette J."/>
            <person name="Campitelli B."/>
            <person name="Daum C."/>
            <person name="Gordon S."/>
            <person name="Gould B."/>
            <person name="Lipzen A."/>
            <person name="Macqueen A."/>
            <person name="Palacio-Mejia J."/>
            <person name="Plott C."/>
            <person name="Shakirov E."/>
            <person name="Shu S."/>
            <person name="Yoshinaga Y."/>
            <person name="Zane M."/>
            <person name="Rokhsar D."/>
            <person name="Grimwood J."/>
            <person name="Schmutz J."/>
            <person name="Juenger T."/>
        </authorList>
    </citation>
    <scope>NUCLEOTIDE SEQUENCE [LARGE SCALE GENOMIC DNA]</scope>
    <source>
        <strain evidence="1">FIL2</strain>
    </source>
</reference>
<organism evidence="1">
    <name type="scientific">Panicum hallii</name>
    <dbReference type="NCBI Taxonomy" id="206008"/>
    <lineage>
        <taxon>Eukaryota</taxon>
        <taxon>Viridiplantae</taxon>
        <taxon>Streptophyta</taxon>
        <taxon>Embryophyta</taxon>
        <taxon>Tracheophyta</taxon>
        <taxon>Spermatophyta</taxon>
        <taxon>Magnoliopsida</taxon>
        <taxon>Liliopsida</taxon>
        <taxon>Poales</taxon>
        <taxon>Poaceae</taxon>
        <taxon>PACMAD clade</taxon>
        <taxon>Panicoideae</taxon>
        <taxon>Panicodae</taxon>
        <taxon>Paniceae</taxon>
        <taxon>Panicinae</taxon>
        <taxon>Panicum</taxon>
        <taxon>Panicum sect. Panicum</taxon>
    </lineage>
</organism>
<gene>
    <name evidence="1" type="ORF">PAHAL_7G283000</name>
</gene>
<sequence length="93" mass="10278">MEIVLALPAIEAEGAASDGQWAANWTSSCSSKRRLKFRPPLIPCSSSPIGQGSTCRSSKKISRQPYDLQCSIFSNYNAHSVLKHGIYQFRTDE</sequence>
<protein>
    <submittedName>
        <fullName evidence="1">Uncharacterized protein</fullName>
    </submittedName>
</protein>
<name>A0A2T8IDT1_9POAL</name>
<proteinExistence type="predicted"/>
<dbReference type="EMBL" id="CM008052">
    <property type="protein sequence ID" value="PVH35797.1"/>
    <property type="molecule type" value="Genomic_DNA"/>
</dbReference>
<dbReference type="Gramene" id="PVH35797">
    <property type="protein sequence ID" value="PVH35797"/>
    <property type="gene ID" value="PAHAL_7G283000"/>
</dbReference>
<dbReference type="AlphaFoldDB" id="A0A2T8IDT1"/>
<dbReference type="Proteomes" id="UP000243499">
    <property type="component" value="Chromosome 7"/>
</dbReference>